<dbReference type="InterPro" id="IPR013022">
    <property type="entry name" value="Xyl_isomerase-like_TIM-brl"/>
</dbReference>
<dbReference type="Pfam" id="PF01261">
    <property type="entry name" value="AP_endonuc_2"/>
    <property type="match status" value="1"/>
</dbReference>
<accession>A0ABT2ELK2</accession>
<keyword evidence="3" id="KW-1185">Reference proteome</keyword>
<dbReference type="Gene3D" id="3.20.20.150">
    <property type="entry name" value="Divalent-metal-dependent TIM barrel enzymes"/>
    <property type="match status" value="1"/>
</dbReference>
<dbReference type="PANTHER" id="PTHR12110">
    <property type="entry name" value="HYDROXYPYRUVATE ISOMERASE"/>
    <property type="match status" value="1"/>
</dbReference>
<reference evidence="2 3" key="1">
    <citation type="submission" date="2022-08" db="EMBL/GenBank/DDBJ databases">
        <title>Bacterial and archaeal communities from various locations to study Microbial Dark Matter (Phase II).</title>
        <authorList>
            <person name="Stepanauskas R."/>
        </authorList>
    </citation>
    <scope>NUCLEOTIDE SEQUENCE [LARGE SCALE GENOMIC DNA]</scope>
    <source>
        <strain evidence="2 3">PD1</strain>
    </source>
</reference>
<evidence type="ECO:0000313" key="3">
    <source>
        <dbReference type="Proteomes" id="UP001204798"/>
    </source>
</evidence>
<dbReference type="SUPFAM" id="SSF51658">
    <property type="entry name" value="Xylose isomerase-like"/>
    <property type="match status" value="1"/>
</dbReference>
<name>A0ABT2ELK2_9BACT</name>
<keyword evidence="2" id="KW-0413">Isomerase</keyword>
<evidence type="ECO:0000259" key="1">
    <source>
        <dbReference type="Pfam" id="PF01261"/>
    </source>
</evidence>
<feature type="domain" description="Xylose isomerase-like TIM barrel" evidence="1">
    <location>
        <begin position="23"/>
        <end position="247"/>
    </location>
</feature>
<comment type="caution">
    <text evidence="2">The sequence shown here is derived from an EMBL/GenBank/DDBJ whole genome shotgun (WGS) entry which is preliminary data.</text>
</comment>
<dbReference type="GO" id="GO:0016853">
    <property type="term" value="F:isomerase activity"/>
    <property type="evidence" value="ECO:0007669"/>
    <property type="project" value="UniProtKB-KW"/>
</dbReference>
<protein>
    <submittedName>
        <fullName evidence="2">Sugar phosphate isomerase/epimerase</fullName>
    </submittedName>
</protein>
<proteinExistence type="predicted"/>
<dbReference type="RefSeq" id="WP_259094870.1">
    <property type="nucleotide sequence ID" value="NZ_CP130454.1"/>
</dbReference>
<dbReference type="Proteomes" id="UP001204798">
    <property type="component" value="Unassembled WGS sequence"/>
</dbReference>
<dbReference type="InterPro" id="IPR036237">
    <property type="entry name" value="Xyl_isomerase-like_sf"/>
</dbReference>
<dbReference type="EMBL" id="JANUCP010000002">
    <property type="protein sequence ID" value="MCS3918822.1"/>
    <property type="molecule type" value="Genomic_DNA"/>
</dbReference>
<dbReference type="PANTHER" id="PTHR12110:SF41">
    <property type="entry name" value="INOSOSE DEHYDRATASE"/>
    <property type="match status" value="1"/>
</dbReference>
<dbReference type="InterPro" id="IPR050312">
    <property type="entry name" value="IolE/XylAMocC-like"/>
</dbReference>
<gene>
    <name evidence="2" type="ORF">M2350_001222</name>
</gene>
<organism evidence="2 3">
    <name type="scientific">Candidatus Fervidibacter sacchari</name>
    <dbReference type="NCBI Taxonomy" id="1448929"/>
    <lineage>
        <taxon>Bacteria</taxon>
        <taxon>Candidatus Fervidibacterota</taxon>
        <taxon>Candidatus Fervidibacter</taxon>
    </lineage>
</organism>
<evidence type="ECO:0000313" key="2">
    <source>
        <dbReference type="EMBL" id="MCS3918822.1"/>
    </source>
</evidence>
<sequence length="267" mass="30935">MEVKLGLVTYNLARDWDLETLIRVCETVGLDGVELRTTHKHGVEPTLSSQEREQVRKRFEQTKVKLVGLGTVCEFHSPDLNEVKRNIEEAKRFIVLAKDIGAIGVKVRPNDLPPNVPKEKTIRQIGESLREVGEFAQENGVEVWLEVHGRGTSNLEVIKAIMEVANHPQVWVCWNSNREDVIDGSVKSTFSLVRNWVRHVHITDLWRDDYPWRELFALLREANYERFTMIELPYSMSTVDDAIKLLRYYRALWRELSSPSVDGRSQR</sequence>